<gene>
    <name evidence="4" type="ORF">RF11_11677</name>
</gene>
<accession>A0A0C2MDG1</accession>
<evidence type="ECO:0000256" key="2">
    <source>
        <dbReference type="RuleBase" id="RU000411"/>
    </source>
</evidence>
<dbReference type="EMBL" id="JWZT01005004">
    <property type="protein sequence ID" value="KII62349.1"/>
    <property type="molecule type" value="Genomic_DNA"/>
</dbReference>
<sequence length="336" mass="38705">MGAINVGLKGRSYDKLSNLLGQNFEELYGKDNRTIFESSYDKFDLDSLSEGSLSMKSALFCPSDIFDHYKQISRLICGLDYIKINSSNTSGSALAMNEWTSLETYGSVINLFNESMVDEHRMVFIDTFSFTSDWTKSFNFLKTKKEIFIDDKGQKLKVDMMNHEGFNFVYDSPDHNFRILFKPFNDELYAAIVLPRDGYGIKDVLEILNLNHMQTYYEQSPATYVDLKLPKFKIVSQNNLVKTFKHFGIIDIFNRNNSAFGGMTNDTVFIENLIQVTNLCIDEVGTPEAVDTVRFWKSLQLPSEKFYVKRPFLFFLFSYKIQHVILSAVVTHPKAD</sequence>
<reference evidence="4 5" key="1">
    <citation type="journal article" date="2014" name="Genome Biol. Evol.">
        <title>The genome of the myxosporean Thelohanellus kitauei shows adaptations to nutrient acquisition within its fish host.</title>
        <authorList>
            <person name="Yang Y."/>
            <person name="Xiong J."/>
            <person name="Zhou Z."/>
            <person name="Huo F."/>
            <person name="Miao W."/>
            <person name="Ran C."/>
            <person name="Liu Y."/>
            <person name="Zhang J."/>
            <person name="Feng J."/>
            <person name="Wang M."/>
            <person name="Wang M."/>
            <person name="Wang L."/>
            <person name="Yao B."/>
        </authorList>
    </citation>
    <scope>NUCLEOTIDE SEQUENCE [LARGE SCALE GENOMIC DNA]</scope>
    <source>
        <strain evidence="4">Wuqing</strain>
    </source>
</reference>
<dbReference type="CDD" id="cd00172">
    <property type="entry name" value="serpin"/>
    <property type="match status" value="1"/>
</dbReference>
<dbReference type="Gene3D" id="2.30.39.10">
    <property type="entry name" value="Alpha-1-antitrypsin, domain 1"/>
    <property type="match status" value="1"/>
</dbReference>
<feature type="domain" description="Serpin" evidence="3">
    <location>
        <begin position="1"/>
        <end position="333"/>
    </location>
</feature>
<evidence type="ECO:0000313" key="5">
    <source>
        <dbReference type="Proteomes" id="UP000031668"/>
    </source>
</evidence>
<dbReference type="InterPro" id="IPR042185">
    <property type="entry name" value="Serpin_sf_2"/>
</dbReference>
<dbReference type="GO" id="GO:0004867">
    <property type="term" value="F:serine-type endopeptidase inhibitor activity"/>
    <property type="evidence" value="ECO:0007669"/>
    <property type="project" value="InterPro"/>
</dbReference>
<dbReference type="PANTHER" id="PTHR11461:SF211">
    <property type="entry name" value="GH10112P-RELATED"/>
    <property type="match status" value="1"/>
</dbReference>
<organism evidence="4 5">
    <name type="scientific">Thelohanellus kitauei</name>
    <name type="common">Myxosporean</name>
    <dbReference type="NCBI Taxonomy" id="669202"/>
    <lineage>
        <taxon>Eukaryota</taxon>
        <taxon>Metazoa</taxon>
        <taxon>Cnidaria</taxon>
        <taxon>Myxozoa</taxon>
        <taxon>Myxosporea</taxon>
        <taxon>Bivalvulida</taxon>
        <taxon>Platysporina</taxon>
        <taxon>Myxobolidae</taxon>
        <taxon>Thelohanellus</taxon>
    </lineage>
</organism>
<dbReference type="OMA" id="MFIIKTN"/>
<keyword evidence="5" id="KW-1185">Reference proteome</keyword>
<evidence type="ECO:0000313" key="4">
    <source>
        <dbReference type="EMBL" id="KII62349.1"/>
    </source>
</evidence>
<dbReference type="InterPro" id="IPR023796">
    <property type="entry name" value="Serpin_dom"/>
</dbReference>
<dbReference type="AlphaFoldDB" id="A0A0C2MDG1"/>
<dbReference type="InterPro" id="IPR000215">
    <property type="entry name" value="Serpin_fam"/>
</dbReference>
<comment type="caution">
    <text evidence="4">The sequence shown here is derived from an EMBL/GenBank/DDBJ whole genome shotgun (WGS) entry which is preliminary data.</text>
</comment>
<dbReference type="Pfam" id="PF00079">
    <property type="entry name" value="Serpin"/>
    <property type="match status" value="1"/>
</dbReference>
<dbReference type="PANTHER" id="PTHR11461">
    <property type="entry name" value="SERINE PROTEASE INHIBITOR, SERPIN"/>
    <property type="match status" value="1"/>
</dbReference>
<comment type="similarity">
    <text evidence="1 2">Belongs to the serpin family.</text>
</comment>
<proteinExistence type="inferred from homology"/>
<dbReference type="GO" id="GO:0005615">
    <property type="term" value="C:extracellular space"/>
    <property type="evidence" value="ECO:0007669"/>
    <property type="project" value="InterPro"/>
</dbReference>
<dbReference type="Gene3D" id="3.30.497.10">
    <property type="entry name" value="Antithrombin, subunit I, domain 2"/>
    <property type="match status" value="1"/>
</dbReference>
<dbReference type="Proteomes" id="UP000031668">
    <property type="component" value="Unassembled WGS sequence"/>
</dbReference>
<evidence type="ECO:0000256" key="1">
    <source>
        <dbReference type="ARBA" id="ARBA00009500"/>
    </source>
</evidence>
<dbReference type="SUPFAM" id="SSF56574">
    <property type="entry name" value="Serpins"/>
    <property type="match status" value="1"/>
</dbReference>
<evidence type="ECO:0000259" key="3">
    <source>
        <dbReference type="SMART" id="SM00093"/>
    </source>
</evidence>
<dbReference type="SMART" id="SM00093">
    <property type="entry name" value="SERPIN"/>
    <property type="match status" value="1"/>
</dbReference>
<dbReference type="InterPro" id="IPR042178">
    <property type="entry name" value="Serpin_sf_1"/>
</dbReference>
<protein>
    <submittedName>
        <fullName evidence="4">Leukocyte elastase inhibitor</fullName>
    </submittedName>
</protein>
<dbReference type="InterPro" id="IPR036186">
    <property type="entry name" value="Serpin_sf"/>
</dbReference>
<dbReference type="OrthoDB" id="5966977at2759"/>
<name>A0A0C2MDG1_THEKT</name>